<dbReference type="GO" id="GO:0005886">
    <property type="term" value="C:plasma membrane"/>
    <property type="evidence" value="ECO:0007669"/>
    <property type="project" value="UniProtKB-SubCell"/>
</dbReference>
<comment type="subcellular location">
    <subcellularLocation>
        <location evidence="1">Cell membrane</location>
        <topology evidence="1">Single-pass type I membrane protein</topology>
    </subcellularLocation>
</comment>
<dbReference type="CDD" id="cd11304">
    <property type="entry name" value="Cadherin_repeat"/>
    <property type="match status" value="6"/>
</dbReference>
<dbReference type="FunFam" id="2.60.40.60:FF:000123">
    <property type="entry name" value="Protocadherin beta 4"/>
    <property type="match status" value="1"/>
</dbReference>
<dbReference type="FunFam" id="2.60.40.60:FF:000092">
    <property type="entry name" value="Protocadherin 8"/>
    <property type="match status" value="1"/>
</dbReference>
<evidence type="ECO:0000256" key="5">
    <source>
        <dbReference type="ARBA" id="ARBA00022729"/>
    </source>
</evidence>
<evidence type="ECO:0000259" key="15">
    <source>
        <dbReference type="PROSITE" id="PS50268"/>
    </source>
</evidence>
<dbReference type="PRINTS" id="PR00205">
    <property type="entry name" value="CADHERIN"/>
</dbReference>
<keyword evidence="3 13" id="KW-0812">Transmembrane</keyword>
<evidence type="ECO:0000256" key="2">
    <source>
        <dbReference type="ARBA" id="ARBA00022475"/>
    </source>
</evidence>
<feature type="domain" description="Cadherin" evidence="15">
    <location>
        <begin position="130"/>
        <end position="241"/>
    </location>
</feature>
<dbReference type="FunFam" id="2.60.40.60:FF:000002">
    <property type="entry name" value="Protocadherin alpha 2"/>
    <property type="match status" value="1"/>
</dbReference>
<dbReference type="PROSITE" id="PS50268">
    <property type="entry name" value="CADHERIN_2"/>
    <property type="match status" value="6"/>
</dbReference>
<evidence type="ECO:0000256" key="11">
    <source>
        <dbReference type="ARBA" id="ARBA00023180"/>
    </source>
</evidence>
<keyword evidence="8" id="KW-0130">Cell adhesion</keyword>
<dbReference type="Pfam" id="PF00028">
    <property type="entry name" value="Cadherin"/>
    <property type="match status" value="5"/>
</dbReference>
<dbReference type="Proteomes" id="UP001162480">
    <property type="component" value="Chromosome 14"/>
</dbReference>
<dbReference type="SMART" id="SM00112">
    <property type="entry name" value="CA"/>
    <property type="match status" value="6"/>
</dbReference>
<dbReference type="SUPFAM" id="SSF49313">
    <property type="entry name" value="Cadherin-like"/>
    <property type="match status" value="6"/>
</dbReference>
<gene>
    <name evidence="16" type="ORF">OCTVUL_1B014050</name>
</gene>
<dbReference type="Gene3D" id="2.60.40.60">
    <property type="entry name" value="Cadherins"/>
    <property type="match status" value="6"/>
</dbReference>
<protein>
    <submittedName>
        <fullName evidence="16">Protocadherin beta-18</fullName>
    </submittedName>
</protein>
<dbReference type="PANTHER" id="PTHR24028:SF146">
    <property type="entry name" value="CADHERIN 96CB, ISOFORM D-RELATED"/>
    <property type="match status" value="1"/>
</dbReference>
<evidence type="ECO:0000256" key="6">
    <source>
        <dbReference type="ARBA" id="ARBA00022737"/>
    </source>
</evidence>
<accession>A0AA36BEV2</accession>
<evidence type="ECO:0000256" key="1">
    <source>
        <dbReference type="ARBA" id="ARBA00004251"/>
    </source>
</evidence>
<dbReference type="GO" id="GO:0007156">
    <property type="term" value="P:homophilic cell adhesion via plasma membrane adhesion molecules"/>
    <property type="evidence" value="ECO:0007669"/>
    <property type="project" value="InterPro"/>
</dbReference>
<dbReference type="InterPro" id="IPR015919">
    <property type="entry name" value="Cadherin-like_sf"/>
</dbReference>
<evidence type="ECO:0000256" key="8">
    <source>
        <dbReference type="ARBA" id="ARBA00022889"/>
    </source>
</evidence>
<feature type="domain" description="Cadherin" evidence="15">
    <location>
        <begin position="242"/>
        <end position="349"/>
    </location>
</feature>
<keyword evidence="6" id="KW-0677">Repeat</keyword>
<dbReference type="InterPro" id="IPR020894">
    <property type="entry name" value="Cadherin_CS"/>
</dbReference>
<evidence type="ECO:0000256" key="7">
    <source>
        <dbReference type="ARBA" id="ARBA00022837"/>
    </source>
</evidence>
<dbReference type="EMBL" id="OX597827">
    <property type="protein sequence ID" value="CAI9732387.1"/>
    <property type="molecule type" value="Genomic_DNA"/>
</dbReference>
<dbReference type="FunFam" id="2.60.40.60:FF:000007">
    <property type="entry name" value="Protocadherin alpha 2"/>
    <property type="match status" value="1"/>
</dbReference>
<evidence type="ECO:0000256" key="12">
    <source>
        <dbReference type="PROSITE-ProRule" id="PRU00043"/>
    </source>
</evidence>
<evidence type="ECO:0000256" key="13">
    <source>
        <dbReference type="SAM" id="Phobius"/>
    </source>
</evidence>
<dbReference type="PROSITE" id="PS00232">
    <property type="entry name" value="CADHERIN_1"/>
    <property type="match status" value="2"/>
</dbReference>
<feature type="transmembrane region" description="Helical" evidence="13">
    <location>
        <begin position="686"/>
        <end position="710"/>
    </location>
</feature>
<evidence type="ECO:0000256" key="9">
    <source>
        <dbReference type="ARBA" id="ARBA00022989"/>
    </source>
</evidence>
<name>A0AA36BEV2_OCTVU</name>
<keyword evidence="2" id="KW-1003">Cell membrane</keyword>
<feature type="chain" id="PRO_5041379115" evidence="14">
    <location>
        <begin position="18"/>
        <end position="939"/>
    </location>
</feature>
<keyword evidence="17" id="KW-1185">Reference proteome</keyword>
<dbReference type="FunFam" id="2.60.40.60:FF:000004">
    <property type="entry name" value="Protocadherin 1 gamma 2"/>
    <property type="match status" value="1"/>
</dbReference>
<evidence type="ECO:0000313" key="16">
    <source>
        <dbReference type="EMBL" id="CAI9732387.1"/>
    </source>
</evidence>
<keyword evidence="7 12" id="KW-0106">Calcium</keyword>
<sequence>MLLQLLILQLLIDTCVCLDFIYRVDEGKSSDTYVGNIAADTHIFDTVSPENHDQITFSQLAKNSKSELFRVSKVGKLFTSQVLDAESLCKYNTDCFKTIEVAVKNQESFIKVLEIKVVIEDVNDHPPEFTVDEVEIHFSERDRKGSRLSIPNAIDKDLGIQNSLITYVLKKSKDEPFDLSVYEKLDGTAKLGIVLVEKLDRETKDTYTLQVIAKDGGFPKKQGVLNVKILVKDENDNPPIFTESVYNVSLRNTHPKNLSIVTVLAKDFDSDENGQVSYYFSSKMAGLTKTYFELVKNTGEIFYRDNFPFEQRQTYKLFIEAMDGGNPPLSSTAIVLVNVINQLNNPPSVEVNFFSESTENAFTISEGVKVGSFIAYVKVTDNDVGENGEVTCELQHDKLQLQNLGKKKYKITVKNLIDRETENHLDFRISCKDKGSVPLGTDRNFSIQVTDVNDVKPHFTKNTFKFLTYENEEPNFPVGFINATDPDLGIGGQLSYSLISDQHILPFEISDFGFISTTRSVDYEQQDIYKFKVFVKDNGTPSLNNTANVVVEVMDENDNAPYFTFPSVNPFSLDVHYQPHRKNDVAVLRASDRDSHVNAFLRYEILGGNEKQLFKVNSYTGVLSFSRTVYQNDAGSYELLFVVKDSGTPVLSATTTLSLILTVSNKTAKMQTTVHVETDNRIHINLMILFVVAAVIITIVTAISVIICIVQRHNQKNVPYGSTTEADNKFLDERNQSENVCEQYDIPVTMVTKQEHNQVYQATLLKKEPCAEFQAGHTWKGSAVEIQPQAAVQGTPQVTYTAVNKEKRMVISPEQLNTISTLSSLEGSETSWSESGSRHYETLPGFQRSYPLCCSPVRQVSYPTNRRQFKLQMAKPYQNPSLPQLKYKLAYCHRNRQDASPCKVSAFNIDARFRAGLSLRQLSKQKPKVCNRVAIYLFF</sequence>
<feature type="domain" description="Cadherin" evidence="15">
    <location>
        <begin position="460"/>
        <end position="563"/>
    </location>
</feature>
<dbReference type="AlphaFoldDB" id="A0AA36BEV2"/>
<evidence type="ECO:0000256" key="4">
    <source>
        <dbReference type="ARBA" id="ARBA00022723"/>
    </source>
</evidence>
<evidence type="ECO:0000256" key="14">
    <source>
        <dbReference type="SAM" id="SignalP"/>
    </source>
</evidence>
<dbReference type="PANTHER" id="PTHR24028">
    <property type="entry name" value="CADHERIN-87A"/>
    <property type="match status" value="1"/>
</dbReference>
<organism evidence="16 17">
    <name type="scientific">Octopus vulgaris</name>
    <name type="common">Common octopus</name>
    <dbReference type="NCBI Taxonomy" id="6645"/>
    <lineage>
        <taxon>Eukaryota</taxon>
        <taxon>Metazoa</taxon>
        <taxon>Spiralia</taxon>
        <taxon>Lophotrochozoa</taxon>
        <taxon>Mollusca</taxon>
        <taxon>Cephalopoda</taxon>
        <taxon>Coleoidea</taxon>
        <taxon>Octopodiformes</taxon>
        <taxon>Octopoda</taxon>
        <taxon>Incirrata</taxon>
        <taxon>Octopodidae</taxon>
        <taxon>Octopus</taxon>
    </lineage>
</organism>
<evidence type="ECO:0000313" key="17">
    <source>
        <dbReference type="Proteomes" id="UP001162480"/>
    </source>
</evidence>
<evidence type="ECO:0000256" key="3">
    <source>
        <dbReference type="ARBA" id="ARBA00022692"/>
    </source>
</evidence>
<feature type="domain" description="Cadherin" evidence="15">
    <location>
        <begin position="45"/>
        <end position="129"/>
    </location>
</feature>
<keyword evidence="4" id="KW-0479">Metal-binding</keyword>
<keyword evidence="10 13" id="KW-0472">Membrane</keyword>
<proteinExistence type="predicted"/>
<dbReference type="InterPro" id="IPR002126">
    <property type="entry name" value="Cadherin-like_dom"/>
</dbReference>
<evidence type="ECO:0000256" key="10">
    <source>
        <dbReference type="ARBA" id="ARBA00023136"/>
    </source>
</evidence>
<reference evidence="16" key="1">
    <citation type="submission" date="2023-08" db="EMBL/GenBank/DDBJ databases">
        <authorList>
            <person name="Alioto T."/>
            <person name="Alioto T."/>
            <person name="Gomez Garrido J."/>
        </authorList>
    </citation>
    <scope>NUCLEOTIDE SEQUENCE</scope>
</reference>
<feature type="signal peptide" evidence="14">
    <location>
        <begin position="1"/>
        <end position="17"/>
    </location>
</feature>
<dbReference type="InterPro" id="IPR050174">
    <property type="entry name" value="Protocadherin/Cadherin-CA"/>
</dbReference>
<keyword evidence="5 14" id="KW-0732">Signal</keyword>
<keyword evidence="11" id="KW-0325">Glycoprotein</keyword>
<dbReference type="GO" id="GO:0005509">
    <property type="term" value="F:calcium ion binding"/>
    <property type="evidence" value="ECO:0007669"/>
    <property type="project" value="UniProtKB-UniRule"/>
</dbReference>
<feature type="domain" description="Cadherin" evidence="15">
    <location>
        <begin position="356"/>
        <end position="459"/>
    </location>
</feature>
<feature type="domain" description="Cadherin" evidence="15">
    <location>
        <begin position="585"/>
        <end position="674"/>
    </location>
</feature>
<keyword evidence="9 13" id="KW-1133">Transmembrane helix</keyword>